<dbReference type="OrthoDB" id="375520at2157"/>
<dbReference type="Proteomes" id="UP000033111">
    <property type="component" value="Chromosome"/>
</dbReference>
<organism evidence="1 2">
    <name type="scientific">Methanosarcina siciliae T4/M</name>
    <dbReference type="NCBI Taxonomy" id="1434120"/>
    <lineage>
        <taxon>Archaea</taxon>
        <taxon>Methanobacteriati</taxon>
        <taxon>Methanobacteriota</taxon>
        <taxon>Stenosarchaea group</taxon>
        <taxon>Methanomicrobia</taxon>
        <taxon>Methanosarcinales</taxon>
        <taxon>Methanosarcinaceae</taxon>
        <taxon>Methanosarcina</taxon>
    </lineage>
</organism>
<dbReference type="GeneID" id="24860998"/>
<dbReference type="HOGENOM" id="CLU_2766144_0_0_2"/>
<sequence>MSAHWNVKSEEGKIIITLAGGFEYDLLEEWAYVDKSSMDIVPVALNTLMDEIETEPLKILRKNQLNGDI</sequence>
<dbReference type="PATRIC" id="fig|1434120.4.peg.2750"/>
<dbReference type="EMBL" id="CP009506">
    <property type="protein sequence ID" value="AKB28844.1"/>
    <property type="molecule type" value="Genomic_DNA"/>
</dbReference>
<reference evidence="1 2" key="1">
    <citation type="submission" date="2014-07" db="EMBL/GenBank/DDBJ databases">
        <title>Methanogenic archaea and the global carbon cycle.</title>
        <authorList>
            <person name="Henriksen J.R."/>
            <person name="Luke J."/>
            <person name="Reinhart S."/>
            <person name="Benedict M.N."/>
            <person name="Youngblut N.D."/>
            <person name="Metcalf M.E."/>
            <person name="Whitaker R.J."/>
            <person name="Metcalf W.W."/>
        </authorList>
    </citation>
    <scope>NUCLEOTIDE SEQUENCE [LARGE SCALE GENOMIC DNA]</scope>
    <source>
        <strain evidence="1 2">T4/M</strain>
    </source>
</reference>
<keyword evidence="2" id="KW-1185">Reference proteome</keyword>
<name>A0A0E3P4X9_9EURY</name>
<dbReference type="AlphaFoldDB" id="A0A0E3P4X9"/>
<protein>
    <submittedName>
        <fullName evidence="1">Uncharacterized protein</fullName>
    </submittedName>
</protein>
<dbReference type="KEGG" id="msw:MSSIT_2125"/>
<evidence type="ECO:0000313" key="1">
    <source>
        <dbReference type="EMBL" id="AKB28844.1"/>
    </source>
</evidence>
<gene>
    <name evidence="1" type="ORF">MSSIT_2125</name>
</gene>
<proteinExistence type="predicted"/>
<evidence type="ECO:0000313" key="2">
    <source>
        <dbReference type="Proteomes" id="UP000033111"/>
    </source>
</evidence>
<dbReference type="RefSeq" id="WP_048172458.1">
    <property type="nucleotide sequence ID" value="NZ_CP009506.1"/>
</dbReference>
<accession>A0A0E3P4X9</accession>